<dbReference type="Proteomes" id="UP000195787">
    <property type="component" value="Unassembled WGS sequence"/>
</dbReference>
<protein>
    <submittedName>
        <fullName evidence="2">Uncharacterized protein</fullName>
    </submittedName>
</protein>
<feature type="transmembrane region" description="Helical" evidence="1">
    <location>
        <begin position="134"/>
        <end position="153"/>
    </location>
</feature>
<name>A0A1R4FBF1_9MICO</name>
<dbReference type="EMBL" id="FUHU01000020">
    <property type="protein sequence ID" value="SJM53229.1"/>
    <property type="molecule type" value="Genomic_DNA"/>
</dbReference>
<reference evidence="2 3" key="1">
    <citation type="submission" date="2017-02" db="EMBL/GenBank/DDBJ databases">
        <authorList>
            <person name="Peterson S.W."/>
        </authorList>
    </citation>
    <scope>NUCLEOTIDE SEQUENCE [LARGE SCALE GENOMIC DNA]</scope>
    <source>
        <strain evidence="2 3">LMG 22410</strain>
    </source>
</reference>
<keyword evidence="1" id="KW-0472">Membrane</keyword>
<organism evidence="2 3">
    <name type="scientific">Agrococcus casei LMG 22410</name>
    <dbReference type="NCBI Taxonomy" id="1255656"/>
    <lineage>
        <taxon>Bacteria</taxon>
        <taxon>Bacillati</taxon>
        <taxon>Actinomycetota</taxon>
        <taxon>Actinomycetes</taxon>
        <taxon>Micrococcales</taxon>
        <taxon>Microbacteriaceae</taxon>
        <taxon>Agrococcus</taxon>
    </lineage>
</organism>
<evidence type="ECO:0000256" key="1">
    <source>
        <dbReference type="SAM" id="Phobius"/>
    </source>
</evidence>
<sequence length="173" mass="17829">MAGVVLLALGVFGGLVGGGAAAIATLLAAPAYSSGELPAEIEVDGGVVVEIWVPADTRGFDPLRCAYDETVGTTLDVQPASDPAQMTYFDKRWALASEIVPAEHTTMYVECSALGADVLLIDRGAADGASDARLVVKLVVPALLVAGAVLMIMHFNRRRSSTAGDARSPEAGM</sequence>
<keyword evidence="3" id="KW-1185">Reference proteome</keyword>
<evidence type="ECO:0000313" key="2">
    <source>
        <dbReference type="EMBL" id="SJM53229.1"/>
    </source>
</evidence>
<gene>
    <name evidence="2" type="ORF">CZ674_03685</name>
</gene>
<evidence type="ECO:0000313" key="3">
    <source>
        <dbReference type="Proteomes" id="UP000195787"/>
    </source>
</evidence>
<proteinExistence type="predicted"/>
<keyword evidence="1" id="KW-1133">Transmembrane helix</keyword>
<keyword evidence="1" id="KW-0812">Transmembrane</keyword>
<accession>A0A1R4FBF1</accession>
<dbReference type="AlphaFoldDB" id="A0A1R4FBF1"/>